<proteinExistence type="predicted"/>
<gene>
    <name evidence="1" type="ORF">OCV66_07240</name>
</gene>
<protein>
    <submittedName>
        <fullName evidence="1">P27 family phage terminase small subunit</fullName>
    </submittedName>
</protein>
<comment type="caution">
    <text evidence="1">The sequence shown here is derived from an EMBL/GenBank/DDBJ whole genome shotgun (WGS) entry which is preliminary data.</text>
</comment>
<keyword evidence="2" id="KW-1185">Reference proteome</keyword>
<reference evidence="1 2" key="1">
    <citation type="journal article" date="2021" name="ISME Commun">
        <title>Automated analysis of genomic sequences facilitates high-throughput and comprehensive description of bacteria.</title>
        <authorList>
            <person name="Hitch T.C.A."/>
        </authorList>
    </citation>
    <scope>NUCLEOTIDE SEQUENCE [LARGE SCALE GENOMIC DNA]</scope>
    <source>
        <strain evidence="1 2">Sanger_34</strain>
    </source>
</reference>
<dbReference type="EMBL" id="JAOQJE010000005">
    <property type="protein sequence ID" value="MCU6788885.1"/>
    <property type="molecule type" value="Genomic_DNA"/>
</dbReference>
<dbReference type="Pfam" id="PF05119">
    <property type="entry name" value="Terminase_4"/>
    <property type="match status" value="1"/>
</dbReference>
<sequence length="127" mass="14280">MPKKLKNSRPKTVKESIIEQCELVGTYKDAFLPVIEAAARTIEQRDAAWEVFVEDGCRYVIDHTNRADNTNLVKNPLFLIWRDLNMDALAMWRELGLTPSGYKKITGDSQNQKKGSALAAALKSLEA</sequence>
<organism evidence="1 2">
    <name type="scientific">Agathobaculum ammoniilyticum</name>
    <dbReference type="NCBI Taxonomy" id="2981778"/>
    <lineage>
        <taxon>Bacteria</taxon>
        <taxon>Bacillati</taxon>
        <taxon>Bacillota</taxon>
        <taxon>Clostridia</taxon>
        <taxon>Eubacteriales</taxon>
        <taxon>Butyricicoccaceae</taxon>
        <taxon>Agathobaculum</taxon>
    </lineage>
</organism>
<dbReference type="Proteomes" id="UP001652397">
    <property type="component" value="Unassembled WGS sequence"/>
</dbReference>
<accession>A0ABT2U2Q5</accession>
<dbReference type="InterPro" id="IPR006448">
    <property type="entry name" value="Phage_term_ssu_P27"/>
</dbReference>
<evidence type="ECO:0000313" key="1">
    <source>
        <dbReference type="EMBL" id="MCU6788885.1"/>
    </source>
</evidence>
<evidence type="ECO:0000313" key="2">
    <source>
        <dbReference type="Proteomes" id="UP001652397"/>
    </source>
</evidence>
<name>A0ABT2U2Q5_9FIRM</name>
<dbReference type="RefSeq" id="WP_147574019.1">
    <property type="nucleotide sequence ID" value="NZ_JAOQJE010000005.1"/>
</dbReference>